<dbReference type="EMBL" id="JAVDYB010000001">
    <property type="protein sequence ID" value="MDR7276019.1"/>
    <property type="molecule type" value="Genomic_DNA"/>
</dbReference>
<keyword evidence="3" id="KW-0804">Transcription</keyword>
<keyword evidence="1" id="KW-0805">Transcription regulation</keyword>
<feature type="domain" description="HTH tetR-type" evidence="5">
    <location>
        <begin position="38"/>
        <end position="98"/>
    </location>
</feature>
<dbReference type="SUPFAM" id="SSF48498">
    <property type="entry name" value="Tetracyclin repressor-like, C-terminal domain"/>
    <property type="match status" value="1"/>
</dbReference>
<feature type="DNA-binding region" description="H-T-H motif" evidence="4">
    <location>
        <begin position="61"/>
        <end position="80"/>
    </location>
</feature>
<comment type="caution">
    <text evidence="6">The sequence shown here is derived from an EMBL/GenBank/DDBJ whole genome shotgun (WGS) entry which is preliminary data.</text>
</comment>
<evidence type="ECO:0000313" key="6">
    <source>
        <dbReference type="EMBL" id="MDR7276019.1"/>
    </source>
</evidence>
<dbReference type="PANTHER" id="PTHR30055">
    <property type="entry name" value="HTH-TYPE TRANSCRIPTIONAL REGULATOR RUTR"/>
    <property type="match status" value="1"/>
</dbReference>
<keyword evidence="7" id="KW-1185">Reference proteome</keyword>
<dbReference type="RefSeq" id="WP_310367747.1">
    <property type="nucleotide sequence ID" value="NZ_JAVDYB010000001.1"/>
</dbReference>
<evidence type="ECO:0000256" key="3">
    <source>
        <dbReference type="ARBA" id="ARBA00023163"/>
    </source>
</evidence>
<sequence length="229" mass="24686">MGRSDANTALISAAIDGAYHHGMTSTPTAGKAGRRRDPEKDAQILQATLDVLAETDYADVTIELVAARAGAGRHTIYRRWEGKDELILAAIACTDSADLGPEGLPDTGTLRSDFLALLDPNWMGGSERRLRILSSVSAMITRTPGAVDAVIKAIVDPSTAAYRFLIQRAVDRGEYAPPHSLDALARVIPSMAAYRAFFMQQVVDEEFMLSIIDGVVLAALREPSAEERC</sequence>
<dbReference type="InterPro" id="IPR001647">
    <property type="entry name" value="HTH_TetR"/>
</dbReference>
<evidence type="ECO:0000256" key="1">
    <source>
        <dbReference type="ARBA" id="ARBA00023015"/>
    </source>
</evidence>
<keyword evidence="2 4" id="KW-0238">DNA-binding</keyword>
<organism evidence="6 7">
    <name type="scientific">Catenuloplanes atrovinosus</name>
    <dbReference type="NCBI Taxonomy" id="137266"/>
    <lineage>
        <taxon>Bacteria</taxon>
        <taxon>Bacillati</taxon>
        <taxon>Actinomycetota</taxon>
        <taxon>Actinomycetes</taxon>
        <taxon>Micromonosporales</taxon>
        <taxon>Micromonosporaceae</taxon>
        <taxon>Catenuloplanes</taxon>
    </lineage>
</organism>
<dbReference type="GO" id="GO:0003700">
    <property type="term" value="F:DNA-binding transcription factor activity"/>
    <property type="evidence" value="ECO:0007669"/>
    <property type="project" value="TreeGrafter"/>
</dbReference>
<dbReference type="Gene3D" id="1.10.357.10">
    <property type="entry name" value="Tetracycline Repressor, domain 2"/>
    <property type="match status" value="1"/>
</dbReference>
<evidence type="ECO:0000259" key="5">
    <source>
        <dbReference type="PROSITE" id="PS50977"/>
    </source>
</evidence>
<dbReference type="InterPro" id="IPR011075">
    <property type="entry name" value="TetR_C"/>
</dbReference>
<dbReference type="PROSITE" id="PS50977">
    <property type="entry name" value="HTH_TETR_2"/>
    <property type="match status" value="1"/>
</dbReference>
<gene>
    <name evidence="6" type="ORF">J2S41_002797</name>
</gene>
<evidence type="ECO:0000256" key="2">
    <source>
        <dbReference type="ARBA" id="ARBA00023125"/>
    </source>
</evidence>
<dbReference type="Pfam" id="PF00440">
    <property type="entry name" value="TetR_N"/>
    <property type="match status" value="1"/>
</dbReference>
<name>A0AAE3YLG8_9ACTN</name>
<dbReference type="Proteomes" id="UP001183643">
    <property type="component" value="Unassembled WGS sequence"/>
</dbReference>
<reference evidence="6" key="1">
    <citation type="submission" date="2023-07" db="EMBL/GenBank/DDBJ databases">
        <title>Sequencing the genomes of 1000 actinobacteria strains.</title>
        <authorList>
            <person name="Klenk H.-P."/>
        </authorList>
    </citation>
    <scope>NUCLEOTIDE SEQUENCE</scope>
    <source>
        <strain evidence="6">DSM 44707</strain>
    </source>
</reference>
<dbReference type="PRINTS" id="PR00455">
    <property type="entry name" value="HTHTETR"/>
</dbReference>
<dbReference type="InterPro" id="IPR036271">
    <property type="entry name" value="Tet_transcr_reg_TetR-rel_C_sf"/>
</dbReference>
<protein>
    <submittedName>
        <fullName evidence="6">AcrR family transcriptional regulator</fullName>
    </submittedName>
</protein>
<evidence type="ECO:0000313" key="7">
    <source>
        <dbReference type="Proteomes" id="UP001183643"/>
    </source>
</evidence>
<accession>A0AAE3YLG8</accession>
<evidence type="ECO:0000256" key="4">
    <source>
        <dbReference type="PROSITE-ProRule" id="PRU00335"/>
    </source>
</evidence>
<dbReference type="InterPro" id="IPR050109">
    <property type="entry name" value="HTH-type_TetR-like_transc_reg"/>
</dbReference>
<dbReference type="Gene3D" id="1.10.10.60">
    <property type="entry name" value="Homeodomain-like"/>
    <property type="match status" value="1"/>
</dbReference>
<dbReference type="GO" id="GO:0000976">
    <property type="term" value="F:transcription cis-regulatory region binding"/>
    <property type="evidence" value="ECO:0007669"/>
    <property type="project" value="TreeGrafter"/>
</dbReference>
<dbReference type="InterPro" id="IPR009057">
    <property type="entry name" value="Homeodomain-like_sf"/>
</dbReference>
<dbReference type="PANTHER" id="PTHR30055:SF148">
    <property type="entry name" value="TETR-FAMILY TRANSCRIPTIONAL REGULATOR"/>
    <property type="match status" value="1"/>
</dbReference>
<dbReference type="Pfam" id="PF16859">
    <property type="entry name" value="TetR_C_11"/>
    <property type="match status" value="1"/>
</dbReference>
<proteinExistence type="predicted"/>
<dbReference type="SUPFAM" id="SSF46689">
    <property type="entry name" value="Homeodomain-like"/>
    <property type="match status" value="1"/>
</dbReference>
<dbReference type="AlphaFoldDB" id="A0AAE3YLG8"/>